<evidence type="ECO:0000256" key="13">
    <source>
        <dbReference type="ARBA" id="ARBA00042316"/>
    </source>
</evidence>
<evidence type="ECO:0000256" key="15">
    <source>
        <dbReference type="SAM" id="Coils"/>
    </source>
</evidence>
<keyword evidence="15" id="KW-0175">Coiled coil</keyword>
<evidence type="ECO:0000256" key="9">
    <source>
        <dbReference type="ARBA" id="ARBA00022840"/>
    </source>
</evidence>
<dbReference type="OrthoDB" id="47801at2759"/>
<evidence type="ECO:0000256" key="1">
    <source>
        <dbReference type="ARBA" id="ARBA00004123"/>
    </source>
</evidence>
<dbReference type="GO" id="GO:0043066">
    <property type="term" value="P:negative regulation of apoptotic process"/>
    <property type="evidence" value="ECO:0007669"/>
    <property type="project" value="TreeGrafter"/>
</dbReference>
<evidence type="ECO:0000256" key="7">
    <source>
        <dbReference type="ARBA" id="ARBA00022741"/>
    </source>
</evidence>
<dbReference type="PANTHER" id="PTHR46116">
    <property type="entry name" value="(E3-INDEPENDENT) E2 UBIQUITIN-CONJUGATING ENZYME"/>
    <property type="match status" value="1"/>
</dbReference>
<dbReference type="GO" id="GO:0005524">
    <property type="term" value="F:ATP binding"/>
    <property type="evidence" value="ECO:0007669"/>
    <property type="project" value="UniProtKB-KW"/>
</dbReference>
<evidence type="ECO:0000256" key="5">
    <source>
        <dbReference type="ARBA" id="ARBA00022679"/>
    </source>
</evidence>
<dbReference type="EC" id="2.3.2.23" evidence="3"/>
<organism evidence="17">
    <name type="scientific">Rhipicephalus microplus</name>
    <name type="common">Cattle tick</name>
    <name type="synonym">Boophilus microplus</name>
    <dbReference type="NCBI Taxonomy" id="6941"/>
    <lineage>
        <taxon>Eukaryota</taxon>
        <taxon>Metazoa</taxon>
        <taxon>Ecdysozoa</taxon>
        <taxon>Arthropoda</taxon>
        <taxon>Chelicerata</taxon>
        <taxon>Arachnida</taxon>
        <taxon>Acari</taxon>
        <taxon>Parasitiformes</taxon>
        <taxon>Ixodida</taxon>
        <taxon>Ixodoidea</taxon>
        <taxon>Ixodidae</taxon>
        <taxon>Rhipicephalinae</taxon>
        <taxon>Rhipicephalus</taxon>
        <taxon>Boophilus</taxon>
    </lineage>
</organism>
<feature type="coiled-coil region" evidence="15">
    <location>
        <begin position="264"/>
        <end position="295"/>
    </location>
</feature>
<evidence type="ECO:0000256" key="14">
    <source>
        <dbReference type="ARBA" id="ARBA00042401"/>
    </source>
</evidence>
<comment type="subcellular location">
    <subcellularLocation>
        <location evidence="2">Cytoplasm</location>
    </subcellularLocation>
    <subcellularLocation>
        <location evidence="1">Nucleus</location>
    </subcellularLocation>
</comment>
<evidence type="ECO:0000313" key="17">
    <source>
        <dbReference type="EMBL" id="NOV38086.1"/>
    </source>
</evidence>
<dbReference type="GO" id="GO:0005737">
    <property type="term" value="C:cytoplasm"/>
    <property type="evidence" value="ECO:0007669"/>
    <property type="project" value="UniProtKB-SubCell"/>
</dbReference>
<evidence type="ECO:0000256" key="10">
    <source>
        <dbReference type="ARBA" id="ARBA00023242"/>
    </source>
</evidence>
<dbReference type="Pfam" id="PF00179">
    <property type="entry name" value="UQ_con"/>
    <property type="match status" value="1"/>
</dbReference>
<dbReference type="Gene3D" id="3.10.110.10">
    <property type="entry name" value="Ubiquitin Conjugating Enzyme"/>
    <property type="match status" value="1"/>
</dbReference>
<evidence type="ECO:0000259" key="16">
    <source>
        <dbReference type="PROSITE" id="PS50127"/>
    </source>
</evidence>
<accession>A0A6M2CWV2</accession>
<proteinExistence type="predicted"/>
<evidence type="ECO:0000256" key="3">
    <source>
        <dbReference type="ARBA" id="ARBA00012486"/>
    </source>
</evidence>
<dbReference type="PROSITE" id="PS50127">
    <property type="entry name" value="UBC_2"/>
    <property type="match status" value="1"/>
</dbReference>
<dbReference type="FunFam" id="3.10.110.10:FF:000046">
    <property type="entry name" value="Ubiquitin-conjugating enzyme E2 Z"/>
    <property type="match status" value="1"/>
</dbReference>
<sequence length="295" mass="33356">MMSKATGSAKALSSLMDMMQDQEAQAKAARNPPNFWDPISYEYEQPTPQCLLRAKRDIMDIYTQPPPGVFIAPEEENITKIHALVLGPFDTPYEGGFFHFIMKCPADYPIQPPRVRLMTTDGGRVRFNPNLYNNGKVCLSILGTWVGPAWSPAQCISSVLVSIQSLMTENPYYNEPGYETERWPGEAARYNTIIQHETIRVAVCNTVEACLQGNSPCPAPLREVILKSFPDFYNTYENVVKNHLHLSGSPMNDPFGDKRGVYQFSTLLTRLQSLNEQIKEKNEAANKKEKKEKKK</sequence>
<dbReference type="PANTHER" id="PTHR46116:SF26">
    <property type="entry name" value="UBIQUITIN-CONJUGATING ENZYME E2 Z"/>
    <property type="match status" value="1"/>
</dbReference>
<dbReference type="InterPro" id="IPR000608">
    <property type="entry name" value="UBC"/>
</dbReference>
<dbReference type="GO" id="GO:0061631">
    <property type="term" value="F:ubiquitin conjugating enzyme activity"/>
    <property type="evidence" value="ECO:0007669"/>
    <property type="project" value="UniProtKB-EC"/>
</dbReference>
<evidence type="ECO:0000256" key="4">
    <source>
        <dbReference type="ARBA" id="ARBA00022490"/>
    </source>
</evidence>
<keyword evidence="8" id="KW-0833">Ubl conjugation pathway</keyword>
<reference evidence="17" key="1">
    <citation type="submission" date="2019-09" db="EMBL/GenBank/DDBJ databases">
        <title>Organ-specific transcriptomic study of the physiology of the cattle tick, Rhipicephalus microplus.</title>
        <authorList>
            <person name="Tirloni L."/>
            <person name="Braz G."/>
            <person name="Gandara A.C.P."/>
            <person name="Sabadin G.A."/>
            <person name="da Silva R.M."/>
            <person name="Guizzo M.G."/>
            <person name="Machado J.A."/>
            <person name="Costa E.P."/>
            <person name="Gomes H.F."/>
            <person name="Moraes J."/>
            <person name="Mota M.B.S."/>
            <person name="Mesquita R.D."/>
            <person name="Alvarenga P.H."/>
            <person name="Alves F."/>
            <person name="Seixas A."/>
            <person name="da Fonseca R.N."/>
            <person name="Fogaca A."/>
            <person name="Logullo C."/>
            <person name="Tanaka A."/>
            <person name="Daffre S."/>
            <person name="Termignoni C."/>
            <person name="Vaz I.S.Jr."/>
            <person name="Oliveira P.L."/>
            <person name="Ribeiro J.M."/>
        </authorList>
    </citation>
    <scope>NUCLEOTIDE SEQUENCE</scope>
    <source>
        <strain evidence="17">Porto Alegre</strain>
    </source>
</reference>
<name>A0A6M2CWV2_RHIMP</name>
<dbReference type="EMBL" id="GHWJ01005349">
    <property type="protein sequence ID" value="NOV38086.1"/>
    <property type="molecule type" value="Transcribed_RNA"/>
</dbReference>
<dbReference type="VEuPathDB" id="VectorBase:LOC119172109"/>
<dbReference type="AlphaFoldDB" id="A0A6M2CWV2"/>
<keyword evidence="4" id="KW-0963">Cytoplasm</keyword>
<keyword evidence="5" id="KW-0808">Transferase</keyword>
<dbReference type="GO" id="GO:0005634">
    <property type="term" value="C:nucleus"/>
    <property type="evidence" value="ECO:0007669"/>
    <property type="project" value="UniProtKB-SubCell"/>
</dbReference>
<evidence type="ECO:0000256" key="11">
    <source>
        <dbReference type="ARBA" id="ARBA00039894"/>
    </source>
</evidence>
<dbReference type="GO" id="GO:0006915">
    <property type="term" value="P:apoptotic process"/>
    <property type="evidence" value="ECO:0007669"/>
    <property type="project" value="UniProtKB-KW"/>
</dbReference>
<evidence type="ECO:0000256" key="2">
    <source>
        <dbReference type="ARBA" id="ARBA00004496"/>
    </source>
</evidence>
<keyword evidence="9" id="KW-0067">ATP-binding</keyword>
<keyword evidence="10" id="KW-0539">Nucleus</keyword>
<feature type="domain" description="UBC core" evidence="16">
    <location>
        <begin position="49"/>
        <end position="203"/>
    </location>
</feature>
<evidence type="ECO:0000256" key="12">
    <source>
        <dbReference type="ARBA" id="ARBA00041798"/>
    </source>
</evidence>
<keyword evidence="7" id="KW-0547">Nucleotide-binding</keyword>
<dbReference type="GO" id="GO:0004869">
    <property type="term" value="F:cysteine-type endopeptidase inhibitor activity"/>
    <property type="evidence" value="ECO:0007669"/>
    <property type="project" value="TreeGrafter"/>
</dbReference>
<dbReference type="SMART" id="SM00212">
    <property type="entry name" value="UBCc"/>
    <property type="match status" value="1"/>
</dbReference>
<protein>
    <recommendedName>
        <fullName evidence="11">Ubiquitin-conjugating enzyme E2 Z</fullName>
        <ecNumber evidence="3">2.3.2.23</ecNumber>
    </recommendedName>
    <alternativeName>
        <fullName evidence="12">E2 ubiquitin-conjugating enzyme Z</fullName>
    </alternativeName>
    <alternativeName>
        <fullName evidence="14">Ubiquitin carrier protein Z</fullName>
    </alternativeName>
    <alternativeName>
        <fullName evidence="13">Ubiquitin-protein ligase Z</fullName>
    </alternativeName>
</protein>
<dbReference type="InterPro" id="IPR016135">
    <property type="entry name" value="UBQ-conjugating_enzyme/RWD"/>
</dbReference>
<evidence type="ECO:0000256" key="8">
    <source>
        <dbReference type="ARBA" id="ARBA00022786"/>
    </source>
</evidence>
<evidence type="ECO:0000256" key="6">
    <source>
        <dbReference type="ARBA" id="ARBA00022703"/>
    </source>
</evidence>
<keyword evidence="6" id="KW-0053">Apoptosis</keyword>
<dbReference type="CDD" id="cd23809">
    <property type="entry name" value="UBCc_UBE2Z"/>
    <property type="match status" value="1"/>
</dbReference>
<dbReference type="SUPFAM" id="SSF54495">
    <property type="entry name" value="UBC-like"/>
    <property type="match status" value="1"/>
</dbReference>